<dbReference type="SUPFAM" id="SSF48537">
    <property type="entry name" value="Phospholipase C/P1 nuclease"/>
    <property type="match status" value="1"/>
</dbReference>
<dbReference type="Proteomes" id="UP000626554">
    <property type="component" value="Unassembled WGS sequence"/>
</dbReference>
<dbReference type="InterPro" id="IPR026444">
    <property type="entry name" value="Secre_tail"/>
</dbReference>
<proteinExistence type="predicted"/>
<gene>
    <name evidence="2" type="ORF">HW556_13430</name>
</gene>
<dbReference type="Gene3D" id="1.10.575.10">
    <property type="entry name" value="P1 Nuclease"/>
    <property type="match status" value="1"/>
</dbReference>
<dbReference type="EMBL" id="JABKAV010000045">
    <property type="protein sequence ID" value="NVO85885.1"/>
    <property type="molecule type" value="Genomic_DNA"/>
</dbReference>
<protein>
    <submittedName>
        <fullName evidence="2">T9SS type A sorting domain-containing protein</fullName>
    </submittedName>
</protein>
<evidence type="ECO:0000259" key="1">
    <source>
        <dbReference type="Pfam" id="PF18962"/>
    </source>
</evidence>
<dbReference type="InterPro" id="IPR008947">
    <property type="entry name" value="PLipase_C/P1_nuclease_dom_sf"/>
</dbReference>
<dbReference type="Pfam" id="PF18962">
    <property type="entry name" value="Por_Secre_tail"/>
    <property type="match status" value="1"/>
</dbReference>
<accession>A0ABX2Q4J0</accession>
<comment type="caution">
    <text evidence="2">The sequence shown here is derived from an EMBL/GenBank/DDBJ whole genome shotgun (WGS) entry which is preliminary data.</text>
</comment>
<keyword evidence="3" id="KW-1185">Reference proteome</keyword>
<name>A0ABX2Q4J0_9BACT</name>
<reference evidence="2 3" key="1">
    <citation type="submission" date="2020-05" db="EMBL/GenBank/DDBJ databases">
        <title>Hymenobacter terrestris sp. nov. and Hymenobacter lapidiphilus sp. nov., isolated from regoliths in Antarctica.</title>
        <authorList>
            <person name="Sedlacek I."/>
            <person name="Pantucek R."/>
            <person name="Zeman M."/>
            <person name="Holochova P."/>
            <person name="Kralova S."/>
            <person name="Stankova E."/>
            <person name="Sedo O."/>
            <person name="Micenkova L."/>
            <person name="Svec P."/>
            <person name="Gupta V."/>
            <person name="Sood U."/>
            <person name="Korpole U.S."/>
            <person name="Lal R."/>
        </authorList>
    </citation>
    <scope>NUCLEOTIDE SEQUENCE [LARGE SCALE GENOMIC DNA]</scope>
    <source>
        <strain evidence="2 3">P5252</strain>
    </source>
</reference>
<dbReference type="RefSeq" id="WP_176900607.1">
    <property type="nucleotide sequence ID" value="NZ_JABKAV010000045.1"/>
</dbReference>
<organism evidence="2 3">
    <name type="scientific">Hymenobacter terrestris</name>
    <dbReference type="NCBI Taxonomy" id="2748310"/>
    <lineage>
        <taxon>Bacteria</taxon>
        <taxon>Pseudomonadati</taxon>
        <taxon>Bacteroidota</taxon>
        <taxon>Cytophagia</taxon>
        <taxon>Cytophagales</taxon>
        <taxon>Hymenobacteraceae</taxon>
        <taxon>Hymenobacter</taxon>
    </lineage>
</organism>
<dbReference type="NCBIfam" id="TIGR04183">
    <property type="entry name" value="Por_Secre_tail"/>
    <property type="match status" value="1"/>
</dbReference>
<sequence length="705" mass="78299">MSTAFPALAHKEWVHQYLVRQAYQYLENSIGPIPVLSRGVGMTYGNNFFPGEDYRPFNTGVPIAIGAWREDLEDVVYQYKPYRFDWEQIAVNDATTSITHFWRADSGDDDRLDLGLVNGKTYENAWMKARVLLFCELQPYVIQIPWQTRDGAVRKYGIRYTSLPELYKGNFYLEYIETANGRTFMGQQKVGDIAFADGFAQPVALQLLGRVAHLLGDMGVPAHAHNHLHPCQVGKPDKFENHVGNTYYTNNNGSDCEKYPGSNNLPVYRWTAATAAAQGSLINDIYCTSSAREKLRYLFYTQNQIADFFPSGVNDNSLEGGSQNKEPGNNNALTNQHISAVYNRFGSVSPSYISFEDIGDASFNFGIRATATLFQWFAFEAGIISDLNNNRLLTTSNDNKYLLCDGGSATDMRFTHSPPLTTPTFVTEPAGAATFAETSPGNYRLTPSFDGYNGLVVVTAKYTSYYGCETRQVALKREFWKGRPITAIQTMEEANGDNTYRELEPYTTMHLTATTVKSELQGNLQYSWTHDNFNFHLDAAGANASLGASEEYNDFVRVNVVVNNGCGPTSTDRAFATRYQSPDETCIICPGFQAGDPSSMDNLTTSETSKLKDKLHADGVSSTSLFPNPSNNGFTIVMGRKGKAVDATSLTPFYVLLDTFGRQVGSGNIPSNRTFINTGLLANGVYVLKIINSDHTEYKKVQVLH</sequence>
<evidence type="ECO:0000313" key="2">
    <source>
        <dbReference type="EMBL" id="NVO85885.1"/>
    </source>
</evidence>
<evidence type="ECO:0000313" key="3">
    <source>
        <dbReference type="Proteomes" id="UP000626554"/>
    </source>
</evidence>
<feature type="domain" description="Secretion system C-terminal sorting" evidence="1">
    <location>
        <begin position="625"/>
        <end position="703"/>
    </location>
</feature>